<accession>C8VGJ7</accession>
<reference evidence="2" key="1">
    <citation type="journal article" date="2005" name="Nature">
        <title>Sequencing of Aspergillus nidulans and comparative analysis with A. fumigatus and A. oryzae.</title>
        <authorList>
            <person name="Galagan J.E."/>
            <person name="Calvo S.E."/>
            <person name="Cuomo C."/>
            <person name="Ma L.J."/>
            <person name="Wortman J.R."/>
            <person name="Batzoglou S."/>
            <person name="Lee S.I."/>
            <person name="Basturkmen M."/>
            <person name="Spevak C.C."/>
            <person name="Clutterbuck J."/>
            <person name="Kapitonov V."/>
            <person name="Jurka J."/>
            <person name="Scazzocchio C."/>
            <person name="Farman M."/>
            <person name="Butler J."/>
            <person name="Purcell S."/>
            <person name="Harris S."/>
            <person name="Braus G.H."/>
            <person name="Draht O."/>
            <person name="Busch S."/>
            <person name="D'Enfert C."/>
            <person name="Bouchier C."/>
            <person name="Goldman G.H."/>
            <person name="Bell-Pedersen D."/>
            <person name="Griffiths-Jones S."/>
            <person name="Doonan J.H."/>
            <person name="Yu J."/>
            <person name="Vienken K."/>
            <person name="Pain A."/>
            <person name="Freitag M."/>
            <person name="Selker E.U."/>
            <person name="Archer D.B."/>
            <person name="Penalva M.A."/>
            <person name="Oakley B.R."/>
            <person name="Momany M."/>
            <person name="Tanaka T."/>
            <person name="Kumagai T."/>
            <person name="Asai K."/>
            <person name="Machida M."/>
            <person name="Nierman W.C."/>
            <person name="Denning D.W."/>
            <person name="Caddick M."/>
            <person name="Hynes M."/>
            <person name="Paoletti M."/>
            <person name="Fischer R."/>
            <person name="Miller B."/>
            <person name="Dyer P."/>
            <person name="Sachs M.S."/>
            <person name="Osmani S.A."/>
            <person name="Birren B.W."/>
        </authorList>
    </citation>
    <scope>NUCLEOTIDE SEQUENCE [LARGE SCALE GENOMIC DNA]</scope>
    <source>
        <strain evidence="2">FGSC A4 / ATCC 38163 / CBS 112.46 / NRRL 194 / M139</strain>
    </source>
</reference>
<proteinExistence type="predicted"/>
<dbReference type="HOGENOM" id="CLU_088979_1_0_1"/>
<dbReference type="PANTHER" id="PTHR38115:SF1">
    <property type="entry name" value="LIPOCALIN-LIKE DOMAIN-CONTAINING PROTEIN"/>
    <property type="match status" value="1"/>
</dbReference>
<keyword evidence="2" id="KW-1185">Reference proteome</keyword>
<evidence type="ECO:0000313" key="1">
    <source>
        <dbReference type="EMBL" id="CBF81931.1"/>
    </source>
</evidence>
<dbReference type="KEGG" id="ani:ANIA_05424"/>
<dbReference type="RefSeq" id="XP_663028.1">
    <property type="nucleotide sequence ID" value="XM_657936.1"/>
</dbReference>
<dbReference type="AlphaFoldDB" id="Q5B206"/>
<sequence length="227" mass="25858">MAEQFVGRWVMQGLSWPLRKVLCLAGLRIDVTATPGKPDSSQGMDPREQIITVNATVTGTPTGGLGGSTEVRKMDWSILERDDFLFGPLQEQSHFVYPKERGDEHENTDKGVYPDVEMKTKVDDLRAGRFLRGEIYENGSESLWDLTGRKRGDEEEKEGKQDGPVWVHTFVRNLRGNRWTAEQIWGFEVINGERCHTRRVVVANTKGQYVLARLVYKYVGEESEPKK</sequence>
<organism evidence="1 2">
    <name type="scientific">Emericella nidulans (strain FGSC A4 / ATCC 38163 / CBS 112.46 / NRRL 194 / M139)</name>
    <name type="common">Aspergillus nidulans</name>
    <dbReference type="NCBI Taxonomy" id="227321"/>
    <lineage>
        <taxon>Eukaryota</taxon>
        <taxon>Fungi</taxon>
        <taxon>Dikarya</taxon>
        <taxon>Ascomycota</taxon>
        <taxon>Pezizomycotina</taxon>
        <taxon>Eurotiomycetes</taxon>
        <taxon>Eurotiomycetidae</taxon>
        <taxon>Eurotiales</taxon>
        <taxon>Aspergillaceae</taxon>
        <taxon>Aspergillus</taxon>
        <taxon>Aspergillus subgen. Nidulantes</taxon>
    </lineage>
</organism>
<dbReference type="InParanoid" id="Q5B206"/>
<dbReference type="PANTHER" id="PTHR38115">
    <property type="entry name" value="LIPOCALIN-LIKE DOMAIN-CONTAINING PROTEIN"/>
    <property type="match status" value="1"/>
</dbReference>
<dbReference type="OMA" id="CISAYTS"/>
<evidence type="ECO:0008006" key="3">
    <source>
        <dbReference type="Google" id="ProtNLM"/>
    </source>
</evidence>
<gene>
    <name evidence="1" type="ORF">ANIA_05424</name>
</gene>
<dbReference type="OrthoDB" id="425354at2759"/>
<reference evidence="2" key="2">
    <citation type="journal article" date="2009" name="Fungal Genet. Biol.">
        <title>The 2008 update of the Aspergillus nidulans genome annotation: a community effort.</title>
        <authorList>
            <person name="Wortman J.R."/>
            <person name="Gilsenan J.M."/>
            <person name="Joardar V."/>
            <person name="Deegan J."/>
            <person name="Clutterbuck J."/>
            <person name="Andersen M.R."/>
            <person name="Archer D."/>
            <person name="Bencina M."/>
            <person name="Braus G."/>
            <person name="Coutinho P."/>
            <person name="von Dohren H."/>
            <person name="Doonan J."/>
            <person name="Driessen A.J."/>
            <person name="Durek P."/>
            <person name="Espeso E."/>
            <person name="Fekete E."/>
            <person name="Flipphi M."/>
            <person name="Estrada C.G."/>
            <person name="Geysens S."/>
            <person name="Goldman G."/>
            <person name="de Groot P.W."/>
            <person name="Hansen K."/>
            <person name="Harris S.D."/>
            <person name="Heinekamp T."/>
            <person name="Helmstaedt K."/>
            <person name="Henrissat B."/>
            <person name="Hofmann G."/>
            <person name="Homan T."/>
            <person name="Horio T."/>
            <person name="Horiuchi H."/>
            <person name="James S."/>
            <person name="Jones M."/>
            <person name="Karaffa L."/>
            <person name="Karanyi Z."/>
            <person name="Kato M."/>
            <person name="Keller N."/>
            <person name="Kelly D.E."/>
            <person name="Kiel J.A."/>
            <person name="Kim J.M."/>
            <person name="van der Klei I.J."/>
            <person name="Klis F.M."/>
            <person name="Kovalchuk A."/>
            <person name="Krasevec N."/>
            <person name="Kubicek C.P."/>
            <person name="Liu B."/>
            <person name="Maccabe A."/>
            <person name="Meyer V."/>
            <person name="Mirabito P."/>
            <person name="Miskei M."/>
            <person name="Mos M."/>
            <person name="Mullins J."/>
            <person name="Nelson D.R."/>
            <person name="Nielsen J."/>
            <person name="Oakley B.R."/>
            <person name="Osmani S.A."/>
            <person name="Pakula T."/>
            <person name="Paszewski A."/>
            <person name="Paulsen I."/>
            <person name="Pilsyk S."/>
            <person name="Pocsi I."/>
            <person name="Punt P.J."/>
            <person name="Ram A.F."/>
            <person name="Ren Q."/>
            <person name="Robellet X."/>
            <person name="Robson G."/>
            <person name="Seiboth B."/>
            <person name="van Solingen P."/>
            <person name="Specht T."/>
            <person name="Sun J."/>
            <person name="Taheri-Talesh N."/>
            <person name="Takeshita N."/>
            <person name="Ussery D."/>
            <person name="vanKuyk P.A."/>
            <person name="Visser H."/>
            <person name="van de Vondervoort P.J."/>
            <person name="de Vries R.P."/>
            <person name="Walton J."/>
            <person name="Xiang X."/>
            <person name="Xiong Y."/>
            <person name="Zeng A.P."/>
            <person name="Brandt B.W."/>
            <person name="Cornell M.J."/>
            <person name="van den Hondel C.A."/>
            <person name="Visser J."/>
            <person name="Oliver S.G."/>
            <person name="Turner G."/>
        </authorList>
    </citation>
    <scope>GENOME REANNOTATION</scope>
    <source>
        <strain evidence="2">FGSC A4 / ATCC 38163 / CBS 112.46 / NRRL 194 / M139</strain>
    </source>
</reference>
<dbReference type="GeneID" id="2871713"/>
<dbReference type="EMBL" id="BN001305">
    <property type="protein sequence ID" value="CBF81931.1"/>
    <property type="molecule type" value="Genomic_DNA"/>
</dbReference>
<name>Q5B206_EMENI</name>
<dbReference type="Proteomes" id="UP000000560">
    <property type="component" value="Chromosome V"/>
</dbReference>
<dbReference type="InterPro" id="IPR053037">
    <property type="entry name" value="Pericyclase_pydY-like"/>
</dbReference>
<protein>
    <recommendedName>
        <fullName evidence="3">Lipocalin-like domain-containing protein</fullName>
    </recommendedName>
</protein>
<accession>Q5B206</accession>
<evidence type="ECO:0000313" key="2">
    <source>
        <dbReference type="Proteomes" id="UP000000560"/>
    </source>
</evidence>